<evidence type="ECO:0000259" key="2">
    <source>
        <dbReference type="Pfam" id="PF02517"/>
    </source>
</evidence>
<feature type="domain" description="CAAX prenyl protease 2/Lysostaphin resistance protein A-like" evidence="2">
    <location>
        <begin position="132"/>
        <end position="217"/>
    </location>
</feature>
<evidence type="ECO:0000313" key="3">
    <source>
        <dbReference type="EMBL" id="MBD3109146.1"/>
    </source>
</evidence>
<gene>
    <name evidence="3" type="ORF">IEO70_12385</name>
</gene>
<sequence>MKKQYIYVLLTYILMQLSSLIGMPPIYLYLIKKGYSSADAELFATGYWGIFSFSAALLIILLILRKELFINEPLLRTELPRASASLAAFWAIAGIFLAFFAQSIAGMIEAAIGIETGSENTQFLVSVIDKMPLFIITTSIIAPVLEEIVFRKIIFGAIYKRWNFFISALLSSLIFGLVHFEFEHILLYTAMGFTFAFLYAKTQRIFVPIAAHVMMNTLVVIAQFVYRDDINEMINSMEQVQSFIGGFL</sequence>
<keyword evidence="1" id="KW-0812">Transmembrane</keyword>
<keyword evidence="1" id="KW-0472">Membrane</keyword>
<feature type="transmembrane region" description="Helical" evidence="1">
    <location>
        <begin position="185"/>
        <end position="200"/>
    </location>
</feature>
<evidence type="ECO:0000256" key="1">
    <source>
        <dbReference type="SAM" id="Phobius"/>
    </source>
</evidence>
<dbReference type="InterPro" id="IPR052710">
    <property type="entry name" value="CAAX_protease"/>
</dbReference>
<reference evidence="3" key="1">
    <citation type="submission" date="2020-09" db="EMBL/GenBank/DDBJ databases">
        <title>Bacillus faecalis sp. nov., a moderately halophilic bacterium isolated from cow faeces.</title>
        <authorList>
            <person name="Jiang L."/>
            <person name="Lee J."/>
        </authorList>
    </citation>
    <scope>NUCLEOTIDE SEQUENCE</scope>
    <source>
        <strain evidence="3">AGMB 02131</strain>
    </source>
</reference>
<dbReference type="InterPro" id="IPR003675">
    <property type="entry name" value="Rce1/LyrA-like_dom"/>
</dbReference>
<dbReference type="PANTHER" id="PTHR36435">
    <property type="entry name" value="SLR1288 PROTEIN"/>
    <property type="match status" value="1"/>
</dbReference>
<dbReference type="GO" id="GO:0080120">
    <property type="term" value="P:CAAX-box protein maturation"/>
    <property type="evidence" value="ECO:0007669"/>
    <property type="project" value="UniProtKB-ARBA"/>
</dbReference>
<proteinExistence type="predicted"/>
<dbReference type="AlphaFoldDB" id="A0A927HC32"/>
<feature type="transmembrane region" description="Helical" evidence="1">
    <location>
        <begin position="85"/>
        <end position="112"/>
    </location>
</feature>
<dbReference type="GO" id="GO:0004175">
    <property type="term" value="F:endopeptidase activity"/>
    <property type="evidence" value="ECO:0007669"/>
    <property type="project" value="UniProtKB-ARBA"/>
</dbReference>
<keyword evidence="4" id="KW-1185">Reference proteome</keyword>
<dbReference type="EMBL" id="JACXSI010000028">
    <property type="protein sequence ID" value="MBD3109146.1"/>
    <property type="molecule type" value="Genomic_DNA"/>
</dbReference>
<accession>A0A927HC32</accession>
<feature type="transmembrane region" description="Helical" evidence="1">
    <location>
        <begin position="42"/>
        <end position="64"/>
    </location>
</feature>
<evidence type="ECO:0000313" key="4">
    <source>
        <dbReference type="Proteomes" id="UP000602076"/>
    </source>
</evidence>
<comment type="caution">
    <text evidence="3">The sequence shown here is derived from an EMBL/GenBank/DDBJ whole genome shotgun (WGS) entry which is preliminary data.</text>
</comment>
<keyword evidence="3" id="KW-0378">Hydrolase</keyword>
<feature type="transmembrane region" description="Helical" evidence="1">
    <location>
        <begin position="7"/>
        <end position="30"/>
    </location>
</feature>
<name>A0A927HC32_9BACI</name>
<dbReference type="RefSeq" id="WP_190998685.1">
    <property type="nucleotide sequence ID" value="NZ_JACXSI010000028.1"/>
</dbReference>
<keyword evidence="3" id="KW-0645">Protease</keyword>
<feature type="transmembrane region" description="Helical" evidence="1">
    <location>
        <begin position="162"/>
        <end position="179"/>
    </location>
</feature>
<dbReference type="Proteomes" id="UP000602076">
    <property type="component" value="Unassembled WGS sequence"/>
</dbReference>
<protein>
    <submittedName>
        <fullName evidence="3">CPBP family intramembrane metalloprotease</fullName>
    </submittedName>
</protein>
<keyword evidence="3" id="KW-0482">Metalloprotease</keyword>
<dbReference type="PANTHER" id="PTHR36435:SF6">
    <property type="entry name" value="ABORTIVE INFECTION PROTEIN"/>
    <property type="match status" value="1"/>
</dbReference>
<feature type="transmembrane region" description="Helical" evidence="1">
    <location>
        <begin position="205"/>
        <end position="226"/>
    </location>
</feature>
<feature type="transmembrane region" description="Helical" evidence="1">
    <location>
        <begin position="132"/>
        <end position="150"/>
    </location>
</feature>
<organism evidence="3 4">
    <name type="scientific">Peribacillus faecalis</name>
    <dbReference type="NCBI Taxonomy" id="2772559"/>
    <lineage>
        <taxon>Bacteria</taxon>
        <taxon>Bacillati</taxon>
        <taxon>Bacillota</taxon>
        <taxon>Bacilli</taxon>
        <taxon>Bacillales</taxon>
        <taxon>Bacillaceae</taxon>
        <taxon>Peribacillus</taxon>
    </lineage>
</organism>
<dbReference type="GO" id="GO:0008237">
    <property type="term" value="F:metallopeptidase activity"/>
    <property type="evidence" value="ECO:0007669"/>
    <property type="project" value="UniProtKB-KW"/>
</dbReference>
<keyword evidence="1" id="KW-1133">Transmembrane helix</keyword>
<dbReference type="Pfam" id="PF02517">
    <property type="entry name" value="Rce1-like"/>
    <property type="match status" value="1"/>
</dbReference>